<dbReference type="Pfam" id="PF13499">
    <property type="entry name" value="EF-hand_7"/>
    <property type="match status" value="1"/>
</dbReference>
<feature type="compositionally biased region" description="Basic and acidic residues" evidence="3">
    <location>
        <begin position="642"/>
        <end position="652"/>
    </location>
</feature>
<feature type="repeat" description="ANK" evidence="2">
    <location>
        <begin position="586"/>
        <end position="618"/>
    </location>
</feature>
<gene>
    <name evidence="5" type="ORF">SNE40_011147</name>
</gene>
<feature type="repeat" description="ANK" evidence="2">
    <location>
        <begin position="184"/>
        <end position="216"/>
    </location>
</feature>
<dbReference type="Proteomes" id="UP001347796">
    <property type="component" value="Unassembled WGS sequence"/>
</dbReference>
<feature type="repeat" description="ANK" evidence="2">
    <location>
        <begin position="80"/>
        <end position="112"/>
    </location>
</feature>
<dbReference type="InterPro" id="IPR052801">
    <property type="entry name" value="Ankyrin-EF-hand"/>
</dbReference>
<feature type="repeat" description="ANK" evidence="2">
    <location>
        <begin position="553"/>
        <end position="585"/>
    </location>
</feature>
<feature type="repeat" description="ANK" evidence="2">
    <location>
        <begin position="520"/>
        <end position="552"/>
    </location>
</feature>
<evidence type="ECO:0000313" key="6">
    <source>
        <dbReference type="Proteomes" id="UP001347796"/>
    </source>
</evidence>
<dbReference type="AlphaFoldDB" id="A0AAN8JRP9"/>
<dbReference type="SUPFAM" id="SSF47473">
    <property type="entry name" value="EF-hand"/>
    <property type="match status" value="1"/>
</dbReference>
<evidence type="ECO:0000256" key="1">
    <source>
        <dbReference type="ARBA" id="ARBA00022837"/>
    </source>
</evidence>
<dbReference type="PROSITE" id="PS50222">
    <property type="entry name" value="EF_HAND_2"/>
    <property type="match status" value="2"/>
</dbReference>
<proteinExistence type="predicted"/>
<feature type="compositionally biased region" description="Basic residues" evidence="3">
    <location>
        <begin position="653"/>
        <end position="667"/>
    </location>
</feature>
<accession>A0AAN8JRP9</accession>
<dbReference type="PANTHER" id="PTHR24127">
    <property type="entry name" value="ANKYRIN REPEAT AND EF-HAND DOMAIN-CONTAINING PROTEIN 1"/>
    <property type="match status" value="1"/>
</dbReference>
<evidence type="ECO:0000256" key="2">
    <source>
        <dbReference type="PROSITE-ProRule" id="PRU00023"/>
    </source>
</evidence>
<feature type="domain" description="EF-hand" evidence="4">
    <location>
        <begin position="330"/>
        <end position="365"/>
    </location>
</feature>
<dbReference type="PANTHER" id="PTHR24127:SF1">
    <property type="entry name" value="ANKYRIN REPEAT AND EF-HAND DOMAIN-CONTAINING PROTEIN 1"/>
    <property type="match status" value="1"/>
</dbReference>
<dbReference type="SMART" id="SM00248">
    <property type="entry name" value="ANK"/>
    <property type="match status" value="10"/>
</dbReference>
<dbReference type="InterPro" id="IPR018247">
    <property type="entry name" value="EF_Hand_1_Ca_BS"/>
</dbReference>
<dbReference type="PROSITE" id="PS50088">
    <property type="entry name" value="ANK_REPEAT"/>
    <property type="match status" value="8"/>
</dbReference>
<dbReference type="InterPro" id="IPR036770">
    <property type="entry name" value="Ankyrin_rpt-contain_sf"/>
</dbReference>
<evidence type="ECO:0000313" key="5">
    <source>
        <dbReference type="EMBL" id="KAK6183722.1"/>
    </source>
</evidence>
<feature type="repeat" description="ANK" evidence="2">
    <location>
        <begin position="47"/>
        <end position="79"/>
    </location>
</feature>
<dbReference type="SUPFAM" id="SSF48403">
    <property type="entry name" value="Ankyrin repeat"/>
    <property type="match status" value="2"/>
</dbReference>
<feature type="region of interest" description="Disordered" evidence="3">
    <location>
        <begin position="642"/>
        <end position="679"/>
    </location>
</feature>
<evidence type="ECO:0000256" key="3">
    <source>
        <dbReference type="SAM" id="MobiDB-lite"/>
    </source>
</evidence>
<keyword evidence="2" id="KW-0040">ANK repeat</keyword>
<dbReference type="PROSITE" id="PS50297">
    <property type="entry name" value="ANK_REP_REGION"/>
    <property type="match status" value="6"/>
</dbReference>
<reference evidence="5 6" key="1">
    <citation type="submission" date="2024-01" db="EMBL/GenBank/DDBJ databases">
        <title>The genome of the rayed Mediterranean limpet Patella caerulea (Linnaeus, 1758).</title>
        <authorList>
            <person name="Anh-Thu Weber A."/>
            <person name="Halstead-Nussloch G."/>
        </authorList>
    </citation>
    <scope>NUCLEOTIDE SEQUENCE [LARGE SCALE GENOMIC DNA]</scope>
    <source>
        <strain evidence="5">AATW-2023a</strain>
        <tissue evidence="5">Whole specimen</tissue>
    </source>
</reference>
<dbReference type="CDD" id="cd00051">
    <property type="entry name" value="EFh"/>
    <property type="match status" value="1"/>
</dbReference>
<dbReference type="InterPro" id="IPR011992">
    <property type="entry name" value="EF-hand-dom_pair"/>
</dbReference>
<keyword evidence="1" id="KW-0106">Calcium</keyword>
<dbReference type="PROSITE" id="PS00018">
    <property type="entry name" value="EF_HAND_1"/>
    <property type="match status" value="1"/>
</dbReference>
<feature type="domain" description="EF-hand" evidence="4">
    <location>
        <begin position="366"/>
        <end position="401"/>
    </location>
</feature>
<feature type="repeat" description="ANK" evidence="2">
    <location>
        <begin position="250"/>
        <end position="282"/>
    </location>
</feature>
<protein>
    <recommendedName>
        <fullName evidence="4">EF-hand domain-containing protein</fullName>
    </recommendedName>
</protein>
<dbReference type="InterPro" id="IPR002110">
    <property type="entry name" value="Ankyrin_rpt"/>
</dbReference>
<dbReference type="Pfam" id="PF12796">
    <property type="entry name" value="Ank_2"/>
    <property type="match status" value="4"/>
</dbReference>
<dbReference type="GO" id="GO:0005509">
    <property type="term" value="F:calcium ion binding"/>
    <property type="evidence" value="ECO:0007669"/>
    <property type="project" value="InterPro"/>
</dbReference>
<sequence length="777" mass="85840">MPVAESRLEILQVCKLLQCVREKDKTQIEKMTASGLPHLINYNDATEGMTALIVAAIANDDDMLQFLLDLGAHPDVVDLKGRTAAMRAAEYGHVQCLEKLAKAGANMRIVDLEGKGIIFYCISPTQRHAKCLELVVLNGGEVNNVSKDGVPVFVLACEAAVENQDMCEVLLQKGADPNKVCEKNGRTALMAAATSGGTKIARLILEGGASVNAVDIRRNHAAHFAAKGGHLEVLALMAGYGAEFNQNDSQNNTPIHIAAINGHGGCCKFLSQRGCNPKPKNTDGQTPKTLAKDNGHKDALKECRKAEKSFGKVSKNNEPWAIHLYDWVQSRQLILENIFKNYDSDVTGYVNKEDFLDGLTDLNVPLEEEELTKIATLHDKSKDGKIDYNDFIAGKKYLNKNFLMSAFEGKKKKKKKGGKKGKKKGKFKLIMPICTQEDGPRTYGGNPPELFIERHIHFTDTVRFGRDKPPTHPLQDDSAWYLQHPDRTFININEAAKMGDYDSLKNAFSRGLPADTRDKYYKTPLMVACADGKLEMVKFLLLSGAQINARDNFKWTPLHHACHSGQLDVIQLLMDNGAEIDATTMNGGTPLTRAIESSKEDVVQFMINNGAKMQTENKKGQNPNDLAQVWADPRVLDIVSKKWESLPQSKDKGKGKKGSTARAKSGRPKSAGGEAKDGAVTQSLTLNRVGAEDFHQQRKGSILRAASALAGGLEEKEDITYTPLKAWTKQPTTGELIKEREVNRERFGWEVDFDDFEMPFKKNISKKIELFGGLEEE</sequence>
<dbReference type="InterPro" id="IPR002048">
    <property type="entry name" value="EF_hand_dom"/>
</dbReference>
<keyword evidence="6" id="KW-1185">Reference proteome</keyword>
<dbReference type="EMBL" id="JAZGQO010000007">
    <property type="protein sequence ID" value="KAK6183722.1"/>
    <property type="molecule type" value="Genomic_DNA"/>
</dbReference>
<dbReference type="Gene3D" id="1.10.238.10">
    <property type="entry name" value="EF-hand"/>
    <property type="match status" value="1"/>
</dbReference>
<evidence type="ECO:0000259" key="4">
    <source>
        <dbReference type="PROSITE" id="PS50222"/>
    </source>
</evidence>
<dbReference type="SMART" id="SM00054">
    <property type="entry name" value="EFh"/>
    <property type="match status" value="2"/>
</dbReference>
<feature type="repeat" description="ANK" evidence="2">
    <location>
        <begin position="217"/>
        <end position="249"/>
    </location>
</feature>
<name>A0AAN8JRP9_PATCE</name>
<organism evidence="5 6">
    <name type="scientific">Patella caerulea</name>
    <name type="common">Rayed Mediterranean limpet</name>
    <dbReference type="NCBI Taxonomy" id="87958"/>
    <lineage>
        <taxon>Eukaryota</taxon>
        <taxon>Metazoa</taxon>
        <taxon>Spiralia</taxon>
        <taxon>Lophotrochozoa</taxon>
        <taxon>Mollusca</taxon>
        <taxon>Gastropoda</taxon>
        <taxon>Patellogastropoda</taxon>
        <taxon>Patelloidea</taxon>
        <taxon>Patellidae</taxon>
        <taxon>Patella</taxon>
    </lineage>
</organism>
<comment type="caution">
    <text evidence="5">The sequence shown here is derived from an EMBL/GenBank/DDBJ whole genome shotgun (WGS) entry which is preliminary data.</text>
</comment>
<dbReference type="Gene3D" id="1.25.40.20">
    <property type="entry name" value="Ankyrin repeat-containing domain"/>
    <property type="match status" value="3"/>
</dbReference>